<dbReference type="InterPro" id="IPR031790">
    <property type="entry name" value="Znf-NOSIP"/>
</dbReference>
<dbReference type="FunFam" id="3.30.40.10:FF:000330">
    <property type="entry name" value="nitric oxide synthase-interacting protein-like"/>
    <property type="match status" value="1"/>
</dbReference>
<evidence type="ECO:0000313" key="17">
    <source>
        <dbReference type="Proteomes" id="UP000325315"/>
    </source>
</evidence>
<evidence type="ECO:0000256" key="6">
    <source>
        <dbReference type="ARBA" id="ARBA00022833"/>
    </source>
</evidence>
<feature type="domain" description="RING-type" evidence="13">
    <location>
        <begin position="213"/>
        <end position="255"/>
    </location>
</feature>
<accession>A0A5B6WBS4</accession>
<feature type="transmembrane region" description="Helical" evidence="12">
    <location>
        <begin position="394"/>
        <end position="420"/>
    </location>
</feature>
<reference evidence="17" key="1">
    <citation type="journal article" date="2019" name="Plant Biotechnol. J.">
        <title>Genome sequencing of the Australian wild diploid species Gossypium australe highlights disease resistance and delayed gland morphogenesis.</title>
        <authorList>
            <person name="Cai Y."/>
            <person name="Cai X."/>
            <person name="Wang Q."/>
            <person name="Wang P."/>
            <person name="Zhang Y."/>
            <person name="Cai C."/>
            <person name="Xu Y."/>
            <person name="Wang K."/>
            <person name="Zhou Z."/>
            <person name="Wang C."/>
            <person name="Geng S."/>
            <person name="Li B."/>
            <person name="Dong Q."/>
            <person name="Hou Y."/>
            <person name="Wang H."/>
            <person name="Ai P."/>
            <person name="Liu Z."/>
            <person name="Yi F."/>
            <person name="Sun M."/>
            <person name="An G."/>
            <person name="Cheng J."/>
            <person name="Zhang Y."/>
            <person name="Shi Q."/>
            <person name="Xie Y."/>
            <person name="Shi X."/>
            <person name="Chang Y."/>
            <person name="Huang F."/>
            <person name="Chen Y."/>
            <person name="Hong S."/>
            <person name="Mi L."/>
            <person name="Sun Q."/>
            <person name="Zhang L."/>
            <person name="Zhou B."/>
            <person name="Peng R."/>
            <person name="Zhang X."/>
            <person name="Liu F."/>
        </authorList>
    </citation>
    <scope>NUCLEOTIDE SEQUENCE [LARGE SCALE GENOMIC DNA]</scope>
    <source>
        <strain evidence="17">cv. PA1801</strain>
    </source>
</reference>
<dbReference type="FunFam" id="3.30.40.10:FF:000444">
    <property type="entry name" value="Nitric oxide synthase-interacting protein"/>
    <property type="match status" value="1"/>
</dbReference>
<dbReference type="Proteomes" id="UP000325315">
    <property type="component" value="Unassembled WGS sequence"/>
</dbReference>
<evidence type="ECO:0000256" key="4">
    <source>
        <dbReference type="ARBA" id="ARBA00022737"/>
    </source>
</evidence>
<dbReference type="OrthoDB" id="116827at2759"/>
<evidence type="ECO:0000256" key="12">
    <source>
        <dbReference type="SAM" id="Phobius"/>
    </source>
</evidence>
<dbReference type="PROSITE" id="PS00518">
    <property type="entry name" value="ZF_RING_1"/>
    <property type="match status" value="1"/>
</dbReference>
<feature type="transmembrane region" description="Helical" evidence="12">
    <location>
        <begin position="426"/>
        <end position="444"/>
    </location>
</feature>
<dbReference type="InterPro" id="IPR017907">
    <property type="entry name" value="Znf_RING_CS"/>
</dbReference>
<feature type="domain" description="Myb-like" evidence="14">
    <location>
        <begin position="592"/>
        <end position="661"/>
    </location>
</feature>
<keyword evidence="6" id="KW-0862">Zinc</keyword>
<evidence type="ECO:0000256" key="5">
    <source>
        <dbReference type="ARBA" id="ARBA00022771"/>
    </source>
</evidence>
<dbReference type="Pfam" id="PF04641">
    <property type="entry name" value="Rtf2"/>
    <property type="match status" value="1"/>
</dbReference>
<dbReference type="PROSITE" id="PS51294">
    <property type="entry name" value="HTH_MYB"/>
    <property type="match status" value="2"/>
</dbReference>
<dbReference type="PANTHER" id="PTHR13063">
    <property type="entry name" value="ENOS INTERACTING PROTEIN"/>
    <property type="match status" value="1"/>
</dbReference>
<keyword evidence="12" id="KW-0472">Membrane</keyword>
<keyword evidence="12" id="KW-0812">Transmembrane</keyword>
<dbReference type="PANTHER" id="PTHR13063:SF10">
    <property type="entry name" value="NITRIC OXIDE SYNTHASE-INTERACTING PROTEIN"/>
    <property type="match status" value="1"/>
</dbReference>
<dbReference type="GO" id="GO:0005634">
    <property type="term" value="C:nucleus"/>
    <property type="evidence" value="ECO:0007669"/>
    <property type="project" value="UniProtKB-SubCell"/>
</dbReference>
<feature type="region of interest" description="Disordered" evidence="11">
    <location>
        <begin position="681"/>
        <end position="721"/>
    </location>
</feature>
<dbReference type="InterPro" id="IPR001005">
    <property type="entry name" value="SANT/Myb"/>
</dbReference>
<evidence type="ECO:0000256" key="10">
    <source>
        <dbReference type="SAM" id="Coils"/>
    </source>
</evidence>
<dbReference type="SMART" id="SM00717">
    <property type="entry name" value="SANT"/>
    <property type="match status" value="2"/>
</dbReference>
<dbReference type="GO" id="GO:0003677">
    <property type="term" value="F:DNA binding"/>
    <property type="evidence" value="ECO:0007669"/>
    <property type="project" value="UniProtKB-KW"/>
</dbReference>
<dbReference type="SUPFAM" id="SSF46689">
    <property type="entry name" value="Homeodomain-like"/>
    <property type="match status" value="1"/>
</dbReference>
<dbReference type="InterPro" id="IPR001841">
    <property type="entry name" value="Znf_RING"/>
</dbReference>
<dbReference type="InterPro" id="IPR006461">
    <property type="entry name" value="PLAC_motif_containing"/>
</dbReference>
<keyword evidence="5 9" id="KW-0863">Zinc-finger</keyword>
<dbReference type="GO" id="GO:0061630">
    <property type="term" value="F:ubiquitin protein ligase activity"/>
    <property type="evidence" value="ECO:0007669"/>
    <property type="project" value="InterPro"/>
</dbReference>
<dbReference type="FunFam" id="1.10.10.60:FF:000001">
    <property type="entry name" value="MYB-related transcription factor"/>
    <property type="match status" value="1"/>
</dbReference>
<organism evidence="16 17">
    <name type="scientific">Gossypium australe</name>
    <dbReference type="NCBI Taxonomy" id="47621"/>
    <lineage>
        <taxon>Eukaryota</taxon>
        <taxon>Viridiplantae</taxon>
        <taxon>Streptophyta</taxon>
        <taxon>Embryophyta</taxon>
        <taxon>Tracheophyta</taxon>
        <taxon>Spermatophyta</taxon>
        <taxon>Magnoliopsida</taxon>
        <taxon>eudicotyledons</taxon>
        <taxon>Gunneridae</taxon>
        <taxon>Pentapetalae</taxon>
        <taxon>rosids</taxon>
        <taxon>malvids</taxon>
        <taxon>Malvales</taxon>
        <taxon>Malvaceae</taxon>
        <taxon>Malvoideae</taxon>
        <taxon>Gossypium</taxon>
    </lineage>
</organism>
<feature type="compositionally biased region" description="Polar residues" evidence="11">
    <location>
        <begin position="700"/>
        <end position="721"/>
    </location>
</feature>
<evidence type="ECO:0000259" key="15">
    <source>
        <dbReference type="PROSITE" id="PS51294"/>
    </source>
</evidence>
<protein>
    <submittedName>
        <fullName evidence="16">Nitric oxide synthase-interacting protein</fullName>
    </submittedName>
</protein>
<gene>
    <name evidence="16" type="ORF">EPI10_019428</name>
</gene>
<dbReference type="Gene3D" id="1.10.10.60">
    <property type="entry name" value="Homeodomain-like"/>
    <property type="match status" value="2"/>
</dbReference>
<evidence type="ECO:0000256" key="11">
    <source>
        <dbReference type="SAM" id="MobiDB-lite"/>
    </source>
</evidence>
<proteinExistence type="inferred from homology"/>
<comment type="similarity">
    <text evidence="2">Belongs to the NOSIP family.</text>
</comment>
<feature type="domain" description="HTH myb-type" evidence="15">
    <location>
        <begin position="539"/>
        <end position="595"/>
    </location>
</feature>
<keyword evidence="10" id="KW-0175">Coiled coil</keyword>
<evidence type="ECO:0000259" key="14">
    <source>
        <dbReference type="PROSITE" id="PS50090"/>
    </source>
</evidence>
<dbReference type="Pfam" id="PF04749">
    <property type="entry name" value="PLAC8"/>
    <property type="match status" value="1"/>
</dbReference>
<evidence type="ECO:0000256" key="9">
    <source>
        <dbReference type="PROSITE-ProRule" id="PRU00175"/>
    </source>
</evidence>
<dbReference type="InterPro" id="IPR017930">
    <property type="entry name" value="Myb_dom"/>
</dbReference>
<feature type="domain" description="HTH myb-type" evidence="15">
    <location>
        <begin position="596"/>
        <end position="665"/>
    </location>
</feature>
<comment type="subcellular location">
    <subcellularLocation>
        <location evidence="1">Nucleus</location>
    </subcellularLocation>
</comment>
<dbReference type="InterPro" id="IPR009057">
    <property type="entry name" value="Homeodomain-like_sf"/>
</dbReference>
<sequence length="721" mass="80966">MPQRHSKNNNDLAFFTYDEKRKLGYGTQKERLGKDSLKPFDACCLCLKPFIDPMSCQKGHVFCKECILECLLAQKKDIQRKLAAHAAQQKQEKEEEEERLILEKARELDAFDQQNHGALPQYNDKNHSRDKNGFHGANSVKVTSFEEEALRTMKAFWLPSATPEAPVKVDTPSTSTVCPEGKEKLKLKTLFPIYFTEDESEQKKSNLDKTYICPSCKVTLTNTLSLVAVSSCGHVFCKKCADRFMAVDKVCLVCDKPCRERNLVTLEKGGTGFAGHGDHLEATDFKHLGSGSGLGLQEKVVANGKEEGGEETRLLEGMAALDFDMLCSTVASQQTKGKWREIESSGEENADFGGVLRMWEGEVVFDFMDDRRVALESACCPCYRFGKNMKRAGFGYCLLQGTVYFILVVSVFLNILAFMVTDQNCFLYLAVAFAVSLGAYSGFFRKQIKRKFNIMGTDNLLDDCIYHLICPCCTLSQESRTLEMNNVQDGTWHGRGDICIGSHIEGNRPFFELHHPHPISIKIPEPCSMQNEMAKSVENRALKKGAWSPEEDKKLIAYIKRYGIWNWAEMAKPAGLQRSGKSCRLRWVNYLRPGIKHGNFTKEEEETIIGLHEKLGNRSFHVQVVSSSGQIMVESNRWSVIASKLPGRTDNEIKNHWHAHLSKRLKYDLNSLPDMSDAEIDQYSSFETDPPPTNVPNALISESSAATSTNGLPSSSSNPKP</sequence>
<evidence type="ECO:0000256" key="2">
    <source>
        <dbReference type="ARBA" id="ARBA00008126"/>
    </source>
</evidence>
<feature type="domain" description="Myb-like" evidence="14">
    <location>
        <begin position="539"/>
        <end position="591"/>
    </location>
</feature>
<evidence type="ECO:0000256" key="1">
    <source>
        <dbReference type="ARBA" id="ARBA00004123"/>
    </source>
</evidence>
<dbReference type="NCBIfam" id="TIGR01571">
    <property type="entry name" value="A_thal_Cys_rich"/>
    <property type="match status" value="1"/>
</dbReference>
<keyword evidence="4" id="KW-0677">Repeat</keyword>
<evidence type="ECO:0000313" key="16">
    <source>
        <dbReference type="EMBL" id="KAA3478853.1"/>
    </source>
</evidence>
<feature type="coiled-coil region" evidence="10">
    <location>
        <begin position="68"/>
        <end position="107"/>
    </location>
</feature>
<dbReference type="InterPro" id="IPR016818">
    <property type="entry name" value="NOSIP"/>
</dbReference>
<keyword evidence="8" id="KW-0539">Nucleus</keyword>
<dbReference type="EMBL" id="SMMG02000003">
    <property type="protein sequence ID" value="KAA3478853.1"/>
    <property type="molecule type" value="Genomic_DNA"/>
</dbReference>
<keyword evidence="7" id="KW-0238">DNA-binding</keyword>
<comment type="caution">
    <text evidence="16">The sequence shown here is derived from an EMBL/GenBank/DDBJ whole genome shotgun (WGS) entry which is preliminary data.</text>
</comment>
<evidence type="ECO:0000256" key="3">
    <source>
        <dbReference type="ARBA" id="ARBA00022723"/>
    </source>
</evidence>
<dbReference type="GO" id="GO:0008270">
    <property type="term" value="F:zinc ion binding"/>
    <property type="evidence" value="ECO:0007669"/>
    <property type="project" value="UniProtKB-KW"/>
</dbReference>
<dbReference type="SMART" id="SM00184">
    <property type="entry name" value="RING"/>
    <property type="match status" value="2"/>
</dbReference>
<keyword evidence="12" id="KW-1133">Transmembrane helix</keyword>
<dbReference type="Gene3D" id="3.30.40.10">
    <property type="entry name" value="Zinc/RING finger domain, C3HC4 (zinc finger)"/>
    <property type="match status" value="2"/>
</dbReference>
<evidence type="ECO:0000259" key="13">
    <source>
        <dbReference type="PROSITE" id="PS50089"/>
    </source>
</evidence>
<dbReference type="CDD" id="cd00167">
    <property type="entry name" value="SANT"/>
    <property type="match status" value="2"/>
</dbReference>
<keyword evidence="3" id="KW-0479">Metal-binding</keyword>
<dbReference type="Pfam" id="PF00249">
    <property type="entry name" value="Myb_DNA-binding"/>
    <property type="match status" value="2"/>
</dbReference>
<name>A0A5B6WBS4_9ROSI</name>
<keyword evidence="17" id="KW-1185">Reference proteome</keyword>
<dbReference type="PROSITE" id="PS50089">
    <property type="entry name" value="ZF_RING_2"/>
    <property type="match status" value="1"/>
</dbReference>
<dbReference type="AlphaFoldDB" id="A0A5B6WBS4"/>
<dbReference type="SUPFAM" id="SSF57850">
    <property type="entry name" value="RING/U-box"/>
    <property type="match status" value="2"/>
</dbReference>
<evidence type="ECO:0000256" key="7">
    <source>
        <dbReference type="ARBA" id="ARBA00023125"/>
    </source>
</evidence>
<dbReference type="Pfam" id="PF15906">
    <property type="entry name" value="zf-NOSIP"/>
    <property type="match status" value="1"/>
</dbReference>
<evidence type="ECO:0000256" key="8">
    <source>
        <dbReference type="ARBA" id="ARBA00023242"/>
    </source>
</evidence>
<dbReference type="PROSITE" id="PS50090">
    <property type="entry name" value="MYB_LIKE"/>
    <property type="match status" value="2"/>
</dbReference>
<dbReference type="InterPro" id="IPR013083">
    <property type="entry name" value="Znf_RING/FYVE/PHD"/>
</dbReference>